<feature type="transmembrane region" description="Helical" evidence="10">
    <location>
        <begin position="158"/>
        <end position="178"/>
    </location>
</feature>
<feature type="transmembrane region" description="Helical" evidence="10">
    <location>
        <begin position="274"/>
        <end position="292"/>
    </location>
</feature>
<comment type="similarity">
    <text evidence="9 10 11">Belongs to the MurJ/MviN family.</text>
</comment>
<feature type="transmembrane region" description="Helical" evidence="10">
    <location>
        <begin position="91"/>
        <end position="118"/>
    </location>
</feature>
<dbReference type="OrthoDB" id="9816572at2"/>
<keyword evidence="7 10" id="KW-0472">Membrane</keyword>
<comment type="pathway">
    <text evidence="10">Cell wall biogenesis; peptidoglycan biosynthesis.</text>
</comment>
<comment type="subcellular location">
    <subcellularLocation>
        <location evidence="10">Cell inner membrane</location>
        <topology evidence="10">Multi-pass membrane protein</topology>
    </subcellularLocation>
    <subcellularLocation>
        <location evidence="1">Cell membrane</location>
        <topology evidence="1">Multi-pass membrane protein</topology>
    </subcellularLocation>
</comment>
<dbReference type="InterPro" id="IPR051050">
    <property type="entry name" value="Lipid_II_flippase_MurJ/MviN"/>
</dbReference>
<dbReference type="GO" id="GO:0005886">
    <property type="term" value="C:plasma membrane"/>
    <property type="evidence" value="ECO:0007669"/>
    <property type="project" value="UniProtKB-SubCell"/>
</dbReference>
<dbReference type="InterPro" id="IPR004268">
    <property type="entry name" value="MurJ"/>
</dbReference>
<feature type="transmembrane region" description="Helical" evidence="10">
    <location>
        <begin position="184"/>
        <end position="209"/>
    </location>
</feature>
<feature type="transmembrane region" description="Helical" evidence="10">
    <location>
        <begin position="351"/>
        <end position="375"/>
    </location>
</feature>
<dbReference type="GO" id="GO:0071555">
    <property type="term" value="P:cell wall organization"/>
    <property type="evidence" value="ECO:0007669"/>
    <property type="project" value="UniProtKB-UniRule"/>
</dbReference>
<comment type="caution">
    <text evidence="12">The sequence shown here is derived from an EMBL/GenBank/DDBJ whole genome shotgun (WGS) entry which is preliminary data.</text>
</comment>
<keyword evidence="10 11" id="KW-0813">Transport</keyword>
<feature type="transmembrane region" description="Helical" evidence="10">
    <location>
        <begin position="416"/>
        <end position="437"/>
    </location>
</feature>
<protein>
    <recommendedName>
        <fullName evidence="10">Probable lipid II flippase MurJ</fullName>
    </recommendedName>
</protein>
<dbReference type="PANTHER" id="PTHR47019">
    <property type="entry name" value="LIPID II FLIPPASE MURJ"/>
    <property type="match status" value="1"/>
</dbReference>
<evidence type="ECO:0000256" key="10">
    <source>
        <dbReference type="HAMAP-Rule" id="MF_02078"/>
    </source>
</evidence>
<evidence type="ECO:0000313" key="13">
    <source>
        <dbReference type="Proteomes" id="UP000294914"/>
    </source>
</evidence>
<feature type="transmembrane region" description="Helical" evidence="10">
    <location>
        <begin position="130"/>
        <end position="151"/>
    </location>
</feature>
<feature type="transmembrane region" description="Helical" evidence="10">
    <location>
        <begin position="387"/>
        <end position="410"/>
    </location>
</feature>
<evidence type="ECO:0000313" key="12">
    <source>
        <dbReference type="EMBL" id="TDX97930.1"/>
    </source>
</evidence>
<keyword evidence="5 10" id="KW-0573">Peptidoglycan synthesis</keyword>
<gene>
    <name evidence="10" type="primary">murJ</name>
    <name evidence="12" type="ORF">EDC23_2734</name>
</gene>
<dbReference type="GO" id="GO:0034204">
    <property type="term" value="P:lipid translocation"/>
    <property type="evidence" value="ECO:0007669"/>
    <property type="project" value="TreeGrafter"/>
</dbReference>
<evidence type="ECO:0000256" key="1">
    <source>
        <dbReference type="ARBA" id="ARBA00004651"/>
    </source>
</evidence>
<dbReference type="PANTHER" id="PTHR47019:SF1">
    <property type="entry name" value="LIPID II FLIPPASE MURJ"/>
    <property type="match status" value="1"/>
</dbReference>
<evidence type="ECO:0000256" key="11">
    <source>
        <dbReference type="PIRNR" id="PIRNR002869"/>
    </source>
</evidence>
<dbReference type="GO" id="GO:0015648">
    <property type="term" value="F:lipid-linked peptidoglycan transporter activity"/>
    <property type="evidence" value="ECO:0007669"/>
    <property type="project" value="UniProtKB-UniRule"/>
</dbReference>
<dbReference type="GO" id="GO:0009252">
    <property type="term" value="P:peptidoglycan biosynthetic process"/>
    <property type="evidence" value="ECO:0007669"/>
    <property type="project" value="UniProtKB-UniRule"/>
</dbReference>
<dbReference type="NCBIfam" id="TIGR01695">
    <property type="entry name" value="murJ_mviN"/>
    <property type="match status" value="1"/>
</dbReference>
<evidence type="ECO:0000256" key="3">
    <source>
        <dbReference type="ARBA" id="ARBA00022692"/>
    </source>
</evidence>
<keyword evidence="6 10" id="KW-1133">Transmembrane helix</keyword>
<keyword evidence="3 10" id="KW-0812">Transmembrane</keyword>
<dbReference type="Pfam" id="PF03023">
    <property type="entry name" value="MurJ"/>
    <property type="match status" value="1"/>
</dbReference>
<comment type="caution">
    <text evidence="10">Lacks conserved residue(s) required for the propagation of feature annotation.</text>
</comment>
<dbReference type="RefSeq" id="WP_134085292.1">
    <property type="nucleotide sequence ID" value="NZ_SOQX01000010.1"/>
</dbReference>
<dbReference type="PRINTS" id="PR01806">
    <property type="entry name" value="VIRFACTRMVIN"/>
</dbReference>
<dbReference type="Proteomes" id="UP000294914">
    <property type="component" value="Unassembled WGS sequence"/>
</dbReference>
<organism evidence="12 13">
    <name type="scientific">Thiohalophilus thiocyanatoxydans</name>
    <dbReference type="NCBI Taxonomy" id="381308"/>
    <lineage>
        <taxon>Bacteria</taxon>
        <taxon>Pseudomonadati</taxon>
        <taxon>Pseudomonadota</taxon>
        <taxon>Gammaproteobacteria</taxon>
        <taxon>Thiohalomonadales</taxon>
        <taxon>Thiohalophilaceae</taxon>
        <taxon>Thiohalophilus</taxon>
    </lineage>
</organism>
<keyword evidence="10" id="KW-0997">Cell inner membrane</keyword>
<keyword evidence="10 11" id="KW-0961">Cell wall biogenesis/degradation</keyword>
<evidence type="ECO:0000256" key="2">
    <source>
        <dbReference type="ARBA" id="ARBA00022475"/>
    </source>
</evidence>
<accession>A0A4R8IEB9</accession>
<evidence type="ECO:0000256" key="5">
    <source>
        <dbReference type="ARBA" id="ARBA00022984"/>
    </source>
</evidence>
<dbReference type="GO" id="GO:0008360">
    <property type="term" value="P:regulation of cell shape"/>
    <property type="evidence" value="ECO:0007669"/>
    <property type="project" value="UniProtKB-UniRule"/>
</dbReference>
<evidence type="ECO:0000256" key="7">
    <source>
        <dbReference type="ARBA" id="ARBA00023136"/>
    </source>
</evidence>
<proteinExistence type="inferred from homology"/>
<keyword evidence="4 10" id="KW-0133">Cell shape</keyword>
<keyword evidence="2 10" id="KW-1003">Cell membrane</keyword>
<dbReference type="EMBL" id="SOQX01000010">
    <property type="protein sequence ID" value="TDX97930.1"/>
    <property type="molecule type" value="Genomic_DNA"/>
</dbReference>
<sequence length="519" mass="56669">MGLLRSTAVFSSMTLISRITGLVRDVVFAAVFEFGKATDAFLIAFKIPNFLRRLFAEGAFAQAFVPVLAEYKVQRDSEAVRDLVAATAGTLGAILLILTALVVLITPLFVMLIALGYIGDPGQVDLTAEMLRITFPYIFFISLTALSGGVLNTYGRFALPAFTPVLLNLSLIGAALWLSDYFDVPAMALAWGVLIAGVAQLLLQLPFLLRLKLLRWPRWGWRDSGVRRIMKLMLPGIIGSSAMQINLLFDVMVASFLAFGSITWLYFADRMMEFPLGLFGIGLATVILPYLSEKFARQDSLAFSRTLDWALRWVLLIGVPAAVALGVLAGPILATLFLYGGKGGHDLTMMALALIAYSFGLLGFMLVKVLVPGYFARQDTKTPMKVALIAMVANMIFNVILVVTLVQVGYSAPHAGLALATTLSSFMNAMLLLRGLLRDGVFRPESGWIIYLLRVGLAAGLMGAGLWYLAGDWAQWVDYSLRERLIHLGWLIPVGVVSYFAVLALSGLRFGQFRRPVSG</sequence>
<keyword evidence="13" id="KW-1185">Reference proteome</keyword>
<dbReference type="PIRSF" id="PIRSF002869">
    <property type="entry name" value="MviN"/>
    <property type="match status" value="1"/>
</dbReference>
<evidence type="ECO:0000256" key="4">
    <source>
        <dbReference type="ARBA" id="ARBA00022960"/>
    </source>
</evidence>
<evidence type="ECO:0000256" key="9">
    <source>
        <dbReference type="ARBA" id="ARBA00061532"/>
    </source>
</evidence>
<evidence type="ECO:0000256" key="6">
    <source>
        <dbReference type="ARBA" id="ARBA00022989"/>
    </source>
</evidence>
<reference evidence="12 13" key="1">
    <citation type="submission" date="2019-03" db="EMBL/GenBank/DDBJ databases">
        <title>Genomic Encyclopedia of Type Strains, Phase IV (KMG-IV): sequencing the most valuable type-strain genomes for metagenomic binning, comparative biology and taxonomic classification.</title>
        <authorList>
            <person name="Goeker M."/>
        </authorList>
    </citation>
    <scope>NUCLEOTIDE SEQUENCE [LARGE SCALE GENOMIC DNA]</scope>
    <source>
        <strain evidence="12 13">DSM 16326</strain>
    </source>
</reference>
<dbReference type="AlphaFoldDB" id="A0A4R8IEB9"/>
<feature type="transmembrane region" description="Helical" evidence="10">
    <location>
        <begin position="490"/>
        <end position="508"/>
    </location>
</feature>
<evidence type="ECO:0000256" key="8">
    <source>
        <dbReference type="ARBA" id="ARBA00060041"/>
    </source>
</evidence>
<comment type="function">
    <text evidence="8 10 11">Involved in peptidoglycan biosynthesis. Transports lipid-linked peptidoglycan precursors from the inner to the outer leaflet of the cytoplasmic membrane.</text>
</comment>
<dbReference type="UniPathway" id="UPA00219"/>
<feature type="transmembrane region" description="Helical" evidence="10">
    <location>
        <begin position="313"/>
        <end position="339"/>
    </location>
</feature>
<name>A0A4R8IEB9_9GAMM</name>
<dbReference type="HAMAP" id="MF_02078">
    <property type="entry name" value="MurJ_MviN"/>
    <property type="match status" value="1"/>
</dbReference>
<feature type="transmembrane region" description="Helical" evidence="10">
    <location>
        <begin position="449"/>
        <end position="470"/>
    </location>
</feature>
<dbReference type="CDD" id="cd13123">
    <property type="entry name" value="MATE_MurJ_like"/>
    <property type="match status" value="1"/>
</dbReference>